<dbReference type="InterPro" id="IPR050483">
    <property type="entry name" value="CoA-transferase_III_domain"/>
</dbReference>
<evidence type="ECO:0000313" key="3">
    <source>
        <dbReference type="Proteomes" id="UP000030460"/>
    </source>
</evidence>
<dbReference type="GO" id="GO:0008410">
    <property type="term" value="F:CoA-transferase activity"/>
    <property type="evidence" value="ECO:0007669"/>
    <property type="project" value="TreeGrafter"/>
</dbReference>
<protein>
    <submittedName>
        <fullName evidence="2">CoA transferase</fullName>
    </submittedName>
</protein>
<dbReference type="RefSeq" id="WP_052148470.1">
    <property type="nucleotide sequence ID" value="NZ_CADFGF010000003.1"/>
</dbReference>
<proteinExistence type="predicted"/>
<reference evidence="2" key="1">
    <citation type="journal article" date="2015" name="Genome Announc.">
        <title>Draft Genome Sequence of the Polyhydroxyalkanoate-Producing Bacterium Burkholderia sacchari LMG 19450 Isolated from Brazilian Sugarcane Plantation Soil.</title>
        <authorList>
            <person name="Alexandrino P.M."/>
            <person name="Mendonca T.T."/>
            <person name="Guaman Bautista L.P."/>
            <person name="Cherix J."/>
            <person name="Lozano-Sakalauskas G.C."/>
            <person name="Fujita A."/>
            <person name="Ramos Filho E."/>
            <person name="Long P."/>
            <person name="Padilla G."/>
            <person name="Taciro M.K."/>
            <person name="Gomez J.G."/>
            <person name="Silva L.F."/>
        </authorList>
    </citation>
    <scope>NUCLEOTIDE SEQUENCE</scope>
    <source>
        <strain evidence="2">LMG 19450</strain>
    </source>
</reference>
<dbReference type="AlphaFoldDB" id="A0A8T6ZLQ3"/>
<evidence type="ECO:0000313" key="2">
    <source>
        <dbReference type="EMBL" id="NLP65741.1"/>
    </source>
</evidence>
<dbReference type="Proteomes" id="UP000030460">
    <property type="component" value="Unassembled WGS sequence"/>
</dbReference>
<dbReference type="SUPFAM" id="SSF89796">
    <property type="entry name" value="CoA-transferase family III (CaiB/BaiF)"/>
    <property type="match status" value="1"/>
</dbReference>
<dbReference type="Pfam" id="PF02515">
    <property type="entry name" value="CoA_transf_3"/>
    <property type="match status" value="1"/>
</dbReference>
<dbReference type="Gene3D" id="3.40.50.10540">
    <property type="entry name" value="Crotonobetainyl-coa:carnitine coa-transferase, domain 1"/>
    <property type="match status" value="1"/>
</dbReference>
<comment type="caution">
    <text evidence="2">The sequence shown here is derived from an EMBL/GenBank/DDBJ whole genome shotgun (WGS) entry which is preliminary data.</text>
</comment>
<dbReference type="InterPro" id="IPR044855">
    <property type="entry name" value="CoA-Trfase_III_dom3_sf"/>
</dbReference>
<dbReference type="InterPro" id="IPR003673">
    <property type="entry name" value="CoA-Trfase_fam_III"/>
</dbReference>
<keyword evidence="3" id="KW-1185">Reference proteome</keyword>
<dbReference type="EMBL" id="JTDB02000017">
    <property type="protein sequence ID" value="NLP65741.1"/>
    <property type="molecule type" value="Genomic_DNA"/>
</dbReference>
<organism evidence="2 3">
    <name type="scientific">Paraburkholderia sacchari</name>
    <dbReference type="NCBI Taxonomy" id="159450"/>
    <lineage>
        <taxon>Bacteria</taxon>
        <taxon>Pseudomonadati</taxon>
        <taxon>Pseudomonadota</taxon>
        <taxon>Betaproteobacteria</taxon>
        <taxon>Burkholderiales</taxon>
        <taxon>Burkholderiaceae</taxon>
        <taxon>Paraburkholderia</taxon>
    </lineage>
</organism>
<sequence length="406" mass="43497">MNIHQRSETSAPGKVNGALHGLRVIDLSRVLGGPYCTQALADHGAEVIKLEPPDGDETRGWGPPFLDDTSWYYMGVNRNKQGIAVDLSRDEGRAILWQLLEGADVLVENFKPGTLARWGMDYERDLKPRFPRLIHCAISGFGPDGPLGGLPGYDAVIQAMAGLMSVNGESDGPALRIGLPIVDMVTGLNALAGILLALAERQKSGQGQSVDIALYDCGVSLLHPHLPNFFGNGRTPQRSGNAHPNIAPYDSYATSTAPIFLAVGNDRQFAKLCAHLDLPDLADDPRFANNRSRCAHRPELKAALEARLTQHACEPLARDLISAGVPCGPVQTVDAVAAHPHTQHRRMLVEMDGYRGTGAPVKLSRTPATYRTPPPVLGGDTRAVLDTLGIDAATQQNLFDAGVVKG</sequence>
<evidence type="ECO:0000256" key="1">
    <source>
        <dbReference type="ARBA" id="ARBA00022679"/>
    </source>
</evidence>
<keyword evidence="1 2" id="KW-0808">Transferase</keyword>
<dbReference type="InterPro" id="IPR023606">
    <property type="entry name" value="CoA-Trfase_III_dom_1_sf"/>
</dbReference>
<dbReference type="PANTHER" id="PTHR48207">
    <property type="entry name" value="SUCCINATE--HYDROXYMETHYLGLUTARATE COA-TRANSFERASE"/>
    <property type="match status" value="1"/>
</dbReference>
<dbReference type="PANTHER" id="PTHR48207:SF3">
    <property type="entry name" value="SUCCINATE--HYDROXYMETHYLGLUTARATE COA-TRANSFERASE"/>
    <property type="match status" value="1"/>
</dbReference>
<name>A0A8T6ZLQ3_9BURK</name>
<gene>
    <name evidence="2" type="ORF">NH14_032300</name>
</gene>
<accession>A0A8T6ZLQ3</accession>
<dbReference type="Gene3D" id="3.30.1540.10">
    <property type="entry name" value="formyl-coa transferase, domain 3"/>
    <property type="match status" value="1"/>
</dbReference>
<reference evidence="2" key="2">
    <citation type="submission" date="2020-04" db="EMBL/GenBank/DDBJ databases">
        <authorList>
            <person name="Alexandrino P."/>
            <person name="Mendonca T."/>
            <person name="Guaman L."/>
            <person name="Cherix J."/>
            <person name="Lozano-Sakalauskas G."/>
            <person name="Fujita A."/>
            <person name="Filho E.R."/>
            <person name="Long P."/>
            <person name="Padilla G."/>
            <person name="Taciro M.K."/>
            <person name="Gomez J.G."/>
            <person name="Silva L.F."/>
            <person name="Torres M."/>
        </authorList>
    </citation>
    <scope>NUCLEOTIDE SEQUENCE</scope>
    <source>
        <strain evidence="2">LMG 19450</strain>
    </source>
</reference>
<dbReference type="OrthoDB" id="5294844at2"/>